<reference evidence="6 7" key="1">
    <citation type="journal article" date="2021" name="Commun. Biol.">
        <title>The genome of Shorea leprosula (Dipterocarpaceae) highlights the ecological relevance of drought in aseasonal tropical rainforests.</title>
        <authorList>
            <person name="Ng K.K.S."/>
            <person name="Kobayashi M.J."/>
            <person name="Fawcett J.A."/>
            <person name="Hatakeyama M."/>
            <person name="Paape T."/>
            <person name="Ng C.H."/>
            <person name="Ang C.C."/>
            <person name="Tnah L.H."/>
            <person name="Lee C.T."/>
            <person name="Nishiyama T."/>
            <person name="Sese J."/>
            <person name="O'Brien M.J."/>
            <person name="Copetti D."/>
            <person name="Mohd Noor M.I."/>
            <person name="Ong R.C."/>
            <person name="Putra M."/>
            <person name="Sireger I.Z."/>
            <person name="Indrioko S."/>
            <person name="Kosugi Y."/>
            <person name="Izuno A."/>
            <person name="Isagi Y."/>
            <person name="Lee S.L."/>
            <person name="Shimizu K.K."/>
        </authorList>
    </citation>
    <scope>NUCLEOTIDE SEQUENCE [LARGE SCALE GENOMIC DNA]</scope>
    <source>
        <strain evidence="6">214</strain>
    </source>
</reference>
<dbReference type="Pfam" id="PF00643">
    <property type="entry name" value="zf-B_box"/>
    <property type="match status" value="1"/>
</dbReference>
<sequence>MCRGIPEGNRGGYSCLKQGTPSSPSRSSVRCELCNSTASLYCQADDAFLCRKCDTWVHQANFLALRHIRCFLCNTCQNLTQRYLIGASTEVMLPTIVSLASESRGSRCDSDVERNCSPTLKTPFLFL</sequence>
<keyword evidence="1" id="KW-0479">Metal-binding</keyword>
<keyword evidence="3" id="KW-0862">Zinc</keyword>
<dbReference type="SMART" id="SM00336">
    <property type="entry name" value="BBOX"/>
    <property type="match status" value="1"/>
</dbReference>
<dbReference type="InterPro" id="IPR000315">
    <property type="entry name" value="Znf_B-box"/>
</dbReference>
<dbReference type="AlphaFoldDB" id="A0AAV5K9P4"/>
<keyword evidence="7" id="KW-1185">Reference proteome</keyword>
<proteinExistence type="predicted"/>
<accession>A0AAV5K9P4</accession>
<evidence type="ECO:0000313" key="6">
    <source>
        <dbReference type="EMBL" id="GKV21332.1"/>
    </source>
</evidence>
<dbReference type="EMBL" id="BPVZ01000057">
    <property type="protein sequence ID" value="GKV21332.1"/>
    <property type="molecule type" value="Genomic_DNA"/>
</dbReference>
<evidence type="ECO:0000256" key="3">
    <source>
        <dbReference type="ARBA" id="ARBA00022833"/>
    </source>
</evidence>
<gene>
    <name evidence="6" type="ORF">SLEP1_g31319</name>
</gene>
<dbReference type="PROSITE" id="PS50119">
    <property type="entry name" value="ZF_BBOX"/>
    <property type="match status" value="1"/>
</dbReference>
<dbReference type="InterPro" id="IPR049808">
    <property type="entry name" value="CONSTANS-like_Bbox1"/>
</dbReference>
<evidence type="ECO:0000313" key="7">
    <source>
        <dbReference type="Proteomes" id="UP001054252"/>
    </source>
</evidence>
<evidence type="ECO:0000259" key="5">
    <source>
        <dbReference type="PROSITE" id="PS50119"/>
    </source>
</evidence>
<comment type="caution">
    <text evidence="6">The sequence shown here is derived from an EMBL/GenBank/DDBJ whole genome shotgun (WGS) entry which is preliminary data.</text>
</comment>
<organism evidence="6 7">
    <name type="scientific">Rubroshorea leprosula</name>
    <dbReference type="NCBI Taxonomy" id="152421"/>
    <lineage>
        <taxon>Eukaryota</taxon>
        <taxon>Viridiplantae</taxon>
        <taxon>Streptophyta</taxon>
        <taxon>Embryophyta</taxon>
        <taxon>Tracheophyta</taxon>
        <taxon>Spermatophyta</taxon>
        <taxon>Magnoliopsida</taxon>
        <taxon>eudicotyledons</taxon>
        <taxon>Gunneridae</taxon>
        <taxon>Pentapetalae</taxon>
        <taxon>rosids</taxon>
        <taxon>malvids</taxon>
        <taxon>Malvales</taxon>
        <taxon>Dipterocarpaceae</taxon>
        <taxon>Rubroshorea</taxon>
    </lineage>
</organism>
<feature type="domain" description="B box-type" evidence="5">
    <location>
        <begin position="26"/>
        <end position="67"/>
    </location>
</feature>
<keyword evidence="2 4" id="KW-0863">Zinc-finger</keyword>
<evidence type="ECO:0000256" key="1">
    <source>
        <dbReference type="ARBA" id="ARBA00022723"/>
    </source>
</evidence>
<dbReference type="CDD" id="cd19821">
    <property type="entry name" value="Bbox1_BBX-like"/>
    <property type="match status" value="1"/>
</dbReference>
<name>A0AAV5K9P4_9ROSI</name>
<dbReference type="GO" id="GO:0008270">
    <property type="term" value="F:zinc ion binding"/>
    <property type="evidence" value="ECO:0007669"/>
    <property type="project" value="UniProtKB-KW"/>
</dbReference>
<protein>
    <recommendedName>
        <fullName evidence="5">B box-type domain-containing protein</fullName>
    </recommendedName>
</protein>
<dbReference type="Proteomes" id="UP001054252">
    <property type="component" value="Unassembled WGS sequence"/>
</dbReference>
<evidence type="ECO:0000256" key="4">
    <source>
        <dbReference type="PROSITE-ProRule" id="PRU00024"/>
    </source>
</evidence>
<dbReference type="PANTHER" id="PTHR31717:SF142">
    <property type="entry name" value="B-BOX DOMAIN PROTEIN 30-RELATED"/>
    <property type="match status" value="1"/>
</dbReference>
<dbReference type="PANTHER" id="PTHR31717">
    <property type="entry name" value="ZINC FINGER PROTEIN CONSTANS-LIKE 10"/>
    <property type="match status" value="1"/>
</dbReference>
<evidence type="ECO:0000256" key="2">
    <source>
        <dbReference type="ARBA" id="ARBA00022771"/>
    </source>
</evidence>